<gene>
    <name evidence="1" type="ORF">EDP2_3942</name>
</gene>
<accession>A0ABP2ZTS6</accession>
<keyword evidence="2" id="KW-1185">Reference proteome</keyword>
<sequence length="81" mass="8937">MSGDGTANLQMVEDMFHHIQPFQVAVLGGELLELLFVKQAPEQVLLPGCRSGLRPEILKYIVETKHGDFSSRLAADSSGRR</sequence>
<name>A0ABP2ZTS6_ENTCL</name>
<dbReference type="Proteomes" id="UP000017834">
    <property type="component" value="Unassembled WGS sequence"/>
</dbReference>
<evidence type="ECO:0000313" key="1">
    <source>
        <dbReference type="EMBL" id="ESS59491.1"/>
    </source>
</evidence>
<comment type="caution">
    <text evidence="1">The sequence shown here is derived from an EMBL/GenBank/DDBJ whole genome shotgun (WGS) entry which is preliminary data.</text>
</comment>
<dbReference type="EMBL" id="AXOM01000014">
    <property type="protein sequence ID" value="ESS59491.1"/>
    <property type="molecule type" value="Genomic_DNA"/>
</dbReference>
<reference evidence="1 2" key="1">
    <citation type="journal article" date="2014" name="Genome Announc.">
        <title>Draft Genome Sequence of Enterobacter cloacae Strain S611.</title>
        <authorList>
            <person name="Wang D."/>
            <person name="Han C.S."/>
            <person name="Dichosa A.E."/>
            <person name="Gleasner C.D."/>
            <person name="Johnson S.L."/>
            <person name="Daligault H.E."/>
            <person name="Davenport K.W."/>
            <person name="Li P.E."/>
            <person name="Pierson E.A."/>
            <person name="Pierson L.S.III."/>
        </authorList>
    </citation>
    <scope>NUCLEOTIDE SEQUENCE [LARGE SCALE GENOMIC DNA]</scope>
    <source>
        <strain evidence="1 2">S611</strain>
    </source>
</reference>
<protein>
    <submittedName>
        <fullName evidence="1">Uncharacterized protein</fullName>
    </submittedName>
</protein>
<evidence type="ECO:0000313" key="2">
    <source>
        <dbReference type="Proteomes" id="UP000017834"/>
    </source>
</evidence>
<proteinExistence type="predicted"/>
<organism evidence="1 2">
    <name type="scientific">Enterobacter cloacae S611</name>
    <dbReference type="NCBI Taxonomy" id="1399146"/>
    <lineage>
        <taxon>Bacteria</taxon>
        <taxon>Pseudomonadati</taxon>
        <taxon>Pseudomonadota</taxon>
        <taxon>Gammaproteobacteria</taxon>
        <taxon>Enterobacterales</taxon>
        <taxon>Enterobacteriaceae</taxon>
        <taxon>Enterobacter</taxon>
        <taxon>Enterobacter cloacae complex</taxon>
    </lineage>
</organism>